<dbReference type="EMBL" id="UYRU01079574">
    <property type="protein sequence ID" value="VDN30235.1"/>
    <property type="molecule type" value="Genomic_DNA"/>
</dbReference>
<organism evidence="5 6">
    <name type="scientific">Dibothriocephalus latus</name>
    <name type="common">Fish tapeworm</name>
    <name type="synonym">Diphyllobothrium latum</name>
    <dbReference type="NCBI Taxonomy" id="60516"/>
    <lineage>
        <taxon>Eukaryota</taxon>
        <taxon>Metazoa</taxon>
        <taxon>Spiralia</taxon>
        <taxon>Lophotrochozoa</taxon>
        <taxon>Platyhelminthes</taxon>
        <taxon>Cestoda</taxon>
        <taxon>Eucestoda</taxon>
        <taxon>Diphyllobothriidea</taxon>
        <taxon>Diphyllobothriidae</taxon>
        <taxon>Dibothriocephalus</taxon>
    </lineage>
</organism>
<dbReference type="InterPro" id="IPR011990">
    <property type="entry name" value="TPR-like_helical_dom_sf"/>
</dbReference>
<evidence type="ECO:0000256" key="4">
    <source>
        <dbReference type="ARBA" id="ARBA00022803"/>
    </source>
</evidence>
<evidence type="ECO:0000256" key="2">
    <source>
        <dbReference type="ARBA" id="ARBA00022490"/>
    </source>
</evidence>
<dbReference type="GO" id="GO:0007018">
    <property type="term" value="P:microtubule-based movement"/>
    <property type="evidence" value="ECO:0007669"/>
    <property type="project" value="TreeGrafter"/>
</dbReference>
<evidence type="ECO:0000256" key="3">
    <source>
        <dbReference type="ARBA" id="ARBA00022737"/>
    </source>
</evidence>
<proteinExistence type="predicted"/>
<dbReference type="OrthoDB" id="413723at2759"/>
<protein>
    <submittedName>
        <fullName evidence="5">Uncharacterized protein</fullName>
    </submittedName>
</protein>
<keyword evidence="4" id="KW-0802">TPR repeat</keyword>
<keyword evidence="3" id="KW-0677">Repeat</keyword>
<evidence type="ECO:0000256" key="1">
    <source>
        <dbReference type="ARBA" id="ARBA00004496"/>
    </source>
</evidence>
<name>A0A3P7MKX9_DIBLA</name>
<gene>
    <name evidence="5" type="ORF">DILT_LOCUS15502</name>
</gene>
<comment type="subcellular location">
    <subcellularLocation>
        <location evidence="1">Cytoplasm</location>
    </subcellularLocation>
</comment>
<dbReference type="PANTHER" id="PTHR45783">
    <property type="entry name" value="KINESIN LIGHT CHAIN"/>
    <property type="match status" value="1"/>
</dbReference>
<dbReference type="GO" id="GO:0019894">
    <property type="term" value="F:kinesin binding"/>
    <property type="evidence" value="ECO:0007669"/>
    <property type="project" value="TreeGrafter"/>
</dbReference>
<dbReference type="Proteomes" id="UP000281553">
    <property type="component" value="Unassembled WGS sequence"/>
</dbReference>
<dbReference type="Gene3D" id="1.25.40.10">
    <property type="entry name" value="Tetratricopeptide repeat domain"/>
    <property type="match status" value="1"/>
</dbReference>
<reference evidence="5 6" key="1">
    <citation type="submission" date="2018-11" db="EMBL/GenBank/DDBJ databases">
        <authorList>
            <consortium name="Pathogen Informatics"/>
        </authorList>
    </citation>
    <scope>NUCLEOTIDE SEQUENCE [LARGE SCALE GENOMIC DNA]</scope>
</reference>
<accession>A0A3P7MKX9</accession>
<evidence type="ECO:0000313" key="6">
    <source>
        <dbReference type="Proteomes" id="UP000281553"/>
    </source>
</evidence>
<evidence type="ECO:0000313" key="5">
    <source>
        <dbReference type="EMBL" id="VDN30235.1"/>
    </source>
</evidence>
<dbReference type="AlphaFoldDB" id="A0A3P7MKX9"/>
<dbReference type="GO" id="GO:0005737">
    <property type="term" value="C:cytoplasm"/>
    <property type="evidence" value="ECO:0007669"/>
    <property type="project" value="UniProtKB-SubCell"/>
</dbReference>
<keyword evidence="2" id="KW-0963">Cytoplasm</keyword>
<dbReference type="GO" id="GO:0005871">
    <property type="term" value="C:kinesin complex"/>
    <property type="evidence" value="ECO:0007669"/>
    <property type="project" value="InterPro"/>
</dbReference>
<keyword evidence="6" id="KW-1185">Reference proteome</keyword>
<sequence length="72" mass="8068">MEGAASAYLEQAKYEKAEALYKEVLTRAHEAEFGKISESNKPIWMLAEDRQNGIRDVSASQSSPQRPALLEK</sequence>
<dbReference type="InterPro" id="IPR002151">
    <property type="entry name" value="Kinesin_light"/>
</dbReference>
<dbReference type="PANTHER" id="PTHR45783:SF3">
    <property type="entry name" value="KINESIN LIGHT CHAIN"/>
    <property type="match status" value="1"/>
</dbReference>